<evidence type="ECO:0000256" key="1">
    <source>
        <dbReference type="ARBA" id="ARBA00004370"/>
    </source>
</evidence>
<sequence>MKKIHIIGIIIVAVSIGVILSTLADAATYAEFAVVENNPGKEFQVVGTLAENSEITYDPKVNVELFTFNMVDNNGIEKKVFFHGAKPQDFERSEQVVVTGKLEDGEFHANKILMKCPSKYNNGNDTEFTEVKANS</sequence>
<evidence type="ECO:0000313" key="5">
    <source>
        <dbReference type="EMBL" id="NBG66286.1"/>
    </source>
</evidence>
<evidence type="ECO:0000313" key="6">
    <source>
        <dbReference type="Proteomes" id="UP000470771"/>
    </source>
</evidence>
<keyword evidence="4" id="KW-0472">Membrane</keyword>
<name>A0A6N9NHX7_9FLAO</name>
<evidence type="ECO:0000256" key="2">
    <source>
        <dbReference type="ARBA" id="ARBA00022617"/>
    </source>
</evidence>
<reference evidence="5 6" key="1">
    <citation type="submission" date="2019-12" db="EMBL/GenBank/DDBJ databases">
        <authorList>
            <person name="Zhao J."/>
        </authorList>
    </citation>
    <scope>NUCLEOTIDE SEQUENCE [LARGE SCALE GENOMIC DNA]</scope>
    <source>
        <strain evidence="5 6">S-15</strain>
    </source>
</reference>
<dbReference type="SUPFAM" id="SSF82093">
    <property type="entry name" value="Heme chaperone CcmE"/>
    <property type="match status" value="1"/>
</dbReference>
<dbReference type="GO" id="GO:0017004">
    <property type="term" value="P:cytochrome complex assembly"/>
    <property type="evidence" value="ECO:0007669"/>
    <property type="project" value="UniProtKB-KW"/>
</dbReference>
<dbReference type="EMBL" id="WWNE01000007">
    <property type="protein sequence ID" value="NBG66286.1"/>
    <property type="molecule type" value="Genomic_DNA"/>
</dbReference>
<dbReference type="InterPro" id="IPR036127">
    <property type="entry name" value="CcmE-like_sf"/>
</dbReference>
<dbReference type="GO" id="GO:0005886">
    <property type="term" value="C:plasma membrane"/>
    <property type="evidence" value="ECO:0007669"/>
    <property type="project" value="InterPro"/>
</dbReference>
<dbReference type="RefSeq" id="WP_160633243.1">
    <property type="nucleotide sequence ID" value="NZ_WWNE01000007.1"/>
</dbReference>
<protein>
    <submittedName>
        <fullName evidence="5">Cytochrome c maturation protein CcmE</fullName>
    </submittedName>
</protein>
<keyword evidence="6" id="KW-1185">Reference proteome</keyword>
<dbReference type="AlphaFoldDB" id="A0A6N9NHX7"/>
<comment type="caution">
    <text evidence="5">The sequence shown here is derived from an EMBL/GenBank/DDBJ whole genome shotgun (WGS) entry which is preliminary data.</text>
</comment>
<gene>
    <name evidence="5" type="ORF">GQN54_09170</name>
</gene>
<proteinExistence type="predicted"/>
<evidence type="ECO:0000256" key="4">
    <source>
        <dbReference type="ARBA" id="ARBA00023136"/>
    </source>
</evidence>
<keyword evidence="2" id="KW-0479">Metal-binding</keyword>
<dbReference type="GO" id="GO:0020037">
    <property type="term" value="F:heme binding"/>
    <property type="evidence" value="ECO:0007669"/>
    <property type="project" value="InterPro"/>
</dbReference>
<organism evidence="5 6">
    <name type="scientific">Acidiluteibacter ferrifornacis</name>
    <dbReference type="NCBI Taxonomy" id="2692424"/>
    <lineage>
        <taxon>Bacteria</taxon>
        <taxon>Pseudomonadati</taxon>
        <taxon>Bacteroidota</taxon>
        <taxon>Flavobacteriia</taxon>
        <taxon>Flavobacteriales</taxon>
        <taxon>Cryomorphaceae</taxon>
        <taxon>Acidiluteibacter</taxon>
    </lineage>
</organism>
<dbReference type="GO" id="GO:0017003">
    <property type="term" value="P:protein-heme linkage"/>
    <property type="evidence" value="ECO:0007669"/>
    <property type="project" value="InterPro"/>
</dbReference>
<keyword evidence="2" id="KW-0349">Heme</keyword>
<comment type="subcellular location">
    <subcellularLocation>
        <location evidence="1">Membrane</location>
    </subcellularLocation>
</comment>
<dbReference type="Proteomes" id="UP000470771">
    <property type="component" value="Unassembled WGS sequence"/>
</dbReference>
<evidence type="ECO:0000256" key="3">
    <source>
        <dbReference type="ARBA" id="ARBA00022748"/>
    </source>
</evidence>
<accession>A0A6N9NHX7</accession>
<dbReference type="Pfam" id="PF03100">
    <property type="entry name" value="CcmE"/>
    <property type="match status" value="1"/>
</dbReference>
<dbReference type="InterPro" id="IPR004329">
    <property type="entry name" value="CcmE"/>
</dbReference>
<dbReference type="Gene3D" id="2.40.50.140">
    <property type="entry name" value="Nucleic acid-binding proteins"/>
    <property type="match status" value="1"/>
</dbReference>
<keyword evidence="3" id="KW-0201">Cytochrome c-type biogenesis</keyword>
<dbReference type="InterPro" id="IPR012340">
    <property type="entry name" value="NA-bd_OB-fold"/>
</dbReference>
<keyword evidence="2" id="KW-0408">Iron</keyword>